<dbReference type="PANTHER" id="PTHR45737">
    <property type="entry name" value="VON WILLEBRAND FACTOR A DOMAIN-CONTAINING PROTEIN 5A"/>
    <property type="match status" value="1"/>
</dbReference>
<accession>A0A369KFA7</accession>
<protein>
    <recommendedName>
        <fullName evidence="6">von Willebrand factor A domain-containing protein 5A</fullName>
    </recommendedName>
</protein>
<dbReference type="AlphaFoldDB" id="A0A369KFA7"/>
<dbReference type="SUPFAM" id="SSF53300">
    <property type="entry name" value="vWA-like"/>
    <property type="match status" value="1"/>
</dbReference>
<evidence type="ECO:0008006" key="6">
    <source>
        <dbReference type="Google" id="ProtNLM"/>
    </source>
</evidence>
<dbReference type="Gene3D" id="3.40.50.410">
    <property type="entry name" value="von Willebrand factor, type A domain"/>
    <property type="match status" value="1"/>
</dbReference>
<feature type="domain" description="VWFA" evidence="2">
    <location>
        <begin position="283"/>
        <end position="468"/>
    </location>
</feature>
<gene>
    <name evidence="4" type="ORF">Hypma_015119</name>
</gene>
<reference evidence="4" key="1">
    <citation type="submission" date="2018-04" db="EMBL/GenBank/DDBJ databases">
        <title>Whole genome sequencing of Hypsizygus marmoreus.</title>
        <authorList>
            <person name="Choi I.-G."/>
            <person name="Min B."/>
            <person name="Kim J.-G."/>
            <person name="Kim S."/>
            <person name="Oh Y.-L."/>
            <person name="Kong W.-S."/>
            <person name="Park H."/>
            <person name="Jeong J."/>
            <person name="Song E.-S."/>
        </authorList>
    </citation>
    <scope>NUCLEOTIDE SEQUENCE [LARGE SCALE GENOMIC DNA]</scope>
    <source>
        <strain evidence="4">51987-8</strain>
    </source>
</reference>
<dbReference type="OrthoDB" id="1729737at2759"/>
<dbReference type="EMBL" id="LUEZ02000010">
    <property type="protein sequence ID" value="RDB29586.1"/>
    <property type="molecule type" value="Genomic_DNA"/>
</dbReference>
<dbReference type="Pfam" id="PF08487">
    <property type="entry name" value="VIT"/>
    <property type="match status" value="1"/>
</dbReference>
<name>A0A369KFA7_HYPMA</name>
<evidence type="ECO:0000256" key="1">
    <source>
        <dbReference type="SAM" id="MobiDB-lite"/>
    </source>
</evidence>
<feature type="compositionally biased region" description="Basic and acidic residues" evidence="1">
    <location>
        <begin position="632"/>
        <end position="641"/>
    </location>
</feature>
<proteinExistence type="predicted"/>
<organism evidence="4 5">
    <name type="scientific">Hypsizygus marmoreus</name>
    <name type="common">White beech mushroom</name>
    <name type="synonym">Agaricus marmoreus</name>
    <dbReference type="NCBI Taxonomy" id="39966"/>
    <lineage>
        <taxon>Eukaryota</taxon>
        <taxon>Fungi</taxon>
        <taxon>Dikarya</taxon>
        <taxon>Basidiomycota</taxon>
        <taxon>Agaricomycotina</taxon>
        <taxon>Agaricomycetes</taxon>
        <taxon>Agaricomycetidae</taxon>
        <taxon>Agaricales</taxon>
        <taxon>Tricholomatineae</taxon>
        <taxon>Lyophyllaceae</taxon>
        <taxon>Hypsizygus</taxon>
    </lineage>
</organism>
<dbReference type="SMART" id="SM00327">
    <property type="entry name" value="VWA"/>
    <property type="match status" value="1"/>
</dbReference>
<evidence type="ECO:0000259" key="2">
    <source>
        <dbReference type="PROSITE" id="PS50234"/>
    </source>
</evidence>
<dbReference type="Proteomes" id="UP000076154">
    <property type="component" value="Unassembled WGS sequence"/>
</dbReference>
<dbReference type="Pfam" id="PF13768">
    <property type="entry name" value="VWA_3"/>
    <property type="match status" value="1"/>
</dbReference>
<keyword evidence="5" id="KW-1185">Reference proteome</keyword>
<evidence type="ECO:0000313" key="4">
    <source>
        <dbReference type="EMBL" id="RDB29586.1"/>
    </source>
</evidence>
<dbReference type="InterPro" id="IPR002035">
    <property type="entry name" value="VWF_A"/>
</dbReference>
<dbReference type="STRING" id="39966.A0A369KFA7"/>
<sequence length="889" mass="97393">MSYSGVTYNSVSSDGSTRTAYLSLEEVRVKVLVIDLSARVTLAQKFFNASDITTGRCKYLFPVPASAAICAFDIQTSDGRTIVGVAKEKDVAQVQYEEALSAGKFAGLANYVTDDIFTISIGAVPALATVETNIVFVMSLANYDNADEVRFQLSRGVGDRYGSPPPELASALVPRSHTKIKITAEIQMSGKIQEIVSPSHSNDISETIYPTHVGRPSHRRSTVKFRSRSFLDRDFVLIIRSDGLDSPRCFAEILADPDRRSFTIGMQATIIPKFSLPPIAAQEYLFVIDHSGSMHTDARMDQAKRTLMLLLRLLPSRGTKFNIFVFDDSFSSLWPQSRLYDQGSLNDATTYIGAIVPEGGTEIGPALEAALRSRSTNIPTATFVLTDGEVYNYETAVSIVESSVKNAMPHAPSRLFTLGIGNGISTAACEGLARAGNGTSFFATDAESILGKCARLLGAGRTPFVKNVTVDWGVPPEYLTTPSVAFPEEASSTTVVRIRPPATIQQVPTQIHDMHAGTRTNILAIITLRRTYAPQEIRLRGEFDNGGGDFELIIPVRGVQLADSESGLPLIHTLAAWRLIQEHEEKKAPLPAALIPSREEDIRKAVIVRLGERYQLISRHTSFVAEDSGQNDWRRSSDRRRGSPVPQGGQTWDTNRSIDDDIPRGFRSTVSEFLSGLFGYPGGSHISSVDQQVLPGSWVDHSPQPSSPPSANGTDDEDGYESDNTFTTLSSLESYAWSEWSPPSSPYIRSESLEEPGSSPKLEPLSLAPETERQRRVVPRDALPGRPPPRPPAPSEVVALVHLQCFDGSFALNDSLHFIVGRQAVDEAYNLRVEDKVWATAISIAFMRKRMGQHTELLKDLLVKAMEFLDLNAGVDVKELIRRAEGFIA</sequence>
<feature type="region of interest" description="Disordered" evidence="1">
    <location>
        <begin position="695"/>
        <end position="725"/>
    </location>
</feature>
<feature type="domain" description="VIT" evidence="3">
    <location>
        <begin position="8"/>
        <end position="138"/>
    </location>
</feature>
<evidence type="ECO:0000313" key="5">
    <source>
        <dbReference type="Proteomes" id="UP000076154"/>
    </source>
</evidence>
<dbReference type="PROSITE" id="PS50234">
    <property type="entry name" value="VWFA"/>
    <property type="match status" value="1"/>
</dbReference>
<evidence type="ECO:0000259" key="3">
    <source>
        <dbReference type="PROSITE" id="PS51468"/>
    </source>
</evidence>
<dbReference type="InParanoid" id="A0A369KFA7"/>
<dbReference type="PANTHER" id="PTHR45737:SF6">
    <property type="entry name" value="VON WILLEBRAND FACTOR A DOMAIN-CONTAINING PROTEIN 5A"/>
    <property type="match status" value="1"/>
</dbReference>
<dbReference type="PROSITE" id="PS51468">
    <property type="entry name" value="VIT"/>
    <property type="match status" value="1"/>
</dbReference>
<dbReference type="InterPro" id="IPR013694">
    <property type="entry name" value="VIT"/>
</dbReference>
<comment type="caution">
    <text evidence="4">The sequence shown here is derived from an EMBL/GenBank/DDBJ whole genome shotgun (WGS) entry which is preliminary data.</text>
</comment>
<feature type="region of interest" description="Disordered" evidence="1">
    <location>
        <begin position="746"/>
        <end position="793"/>
    </location>
</feature>
<feature type="compositionally biased region" description="Basic and acidic residues" evidence="1">
    <location>
        <begin position="770"/>
        <end position="779"/>
    </location>
</feature>
<dbReference type="SMART" id="SM00609">
    <property type="entry name" value="VIT"/>
    <property type="match status" value="1"/>
</dbReference>
<feature type="region of interest" description="Disordered" evidence="1">
    <location>
        <begin position="627"/>
        <end position="663"/>
    </location>
</feature>
<dbReference type="InterPro" id="IPR036465">
    <property type="entry name" value="vWFA_dom_sf"/>
</dbReference>